<proteinExistence type="predicted"/>
<dbReference type="eggNOG" id="ENOG502QUNV">
    <property type="taxonomic scope" value="Eukaryota"/>
</dbReference>
<keyword evidence="11" id="KW-0675">Receptor</keyword>
<dbReference type="Pfam" id="PF13855">
    <property type="entry name" value="LRR_8"/>
    <property type="match status" value="2"/>
</dbReference>
<dbReference type="FunFam" id="3.80.10.10:FF:000413">
    <property type="entry name" value="Inactive leucine-rich repeat receptor-like protein kinase"/>
    <property type="match status" value="1"/>
</dbReference>
<reference evidence="16 17" key="3">
    <citation type="journal article" date="2010" name="BMC Genomics">
        <title>Transcriptome sequencing and comparative analysis of cucumber flowers with different sex types.</title>
        <authorList>
            <person name="Guo S."/>
            <person name="Zheng Y."/>
            <person name="Joung J.G."/>
            <person name="Liu S."/>
            <person name="Zhang Z."/>
            <person name="Crasta O.R."/>
            <person name="Sobral B.W."/>
            <person name="Xu Y."/>
            <person name="Huang S."/>
            <person name="Fei Z."/>
        </authorList>
    </citation>
    <scope>NUCLEOTIDE SEQUENCE [LARGE SCALE GENOMIC DNA]</scope>
    <source>
        <strain evidence="17">cv. 9930</strain>
    </source>
</reference>
<evidence type="ECO:0000256" key="10">
    <source>
        <dbReference type="ARBA" id="ARBA00023136"/>
    </source>
</evidence>
<dbReference type="Pfam" id="PF00560">
    <property type="entry name" value="LRR_1"/>
    <property type="match status" value="5"/>
</dbReference>
<evidence type="ECO:0000256" key="12">
    <source>
        <dbReference type="ARBA" id="ARBA00023180"/>
    </source>
</evidence>
<evidence type="ECO:0000256" key="13">
    <source>
        <dbReference type="SAM" id="Phobius"/>
    </source>
</evidence>
<evidence type="ECO:0000256" key="9">
    <source>
        <dbReference type="ARBA" id="ARBA00022989"/>
    </source>
</evidence>
<accession>A0A0A0K9C5</accession>
<dbReference type="Gene3D" id="3.80.10.10">
    <property type="entry name" value="Ribonuclease Inhibitor"/>
    <property type="match status" value="5"/>
</dbReference>
<keyword evidence="17" id="KW-1185">Reference proteome</keyword>
<dbReference type="STRING" id="3659.A0A0A0K9C5"/>
<keyword evidence="6" id="KW-0677">Repeat</keyword>
<keyword evidence="7" id="KW-0547">Nucleotide-binding</keyword>
<feature type="chain" id="PRO_5001971930" description="Protein kinase domain-containing protein" evidence="14">
    <location>
        <begin position="26"/>
        <end position="949"/>
    </location>
</feature>
<keyword evidence="10 13" id="KW-0472">Membrane</keyword>
<feature type="signal peptide" evidence="14">
    <location>
        <begin position="1"/>
        <end position="25"/>
    </location>
</feature>
<evidence type="ECO:0000256" key="11">
    <source>
        <dbReference type="ARBA" id="ARBA00023170"/>
    </source>
</evidence>
<feature type="domain" description="Protein kinase" evidence="15">
    <location>
        <begin position="671"/>
        <end position="949"/>
    </location>
</feature>
<evidence type="ECO:0000256" key="5">
    <source>
        <dbReference type="ARBA" id="ARBA00022729"/>
    </source>
</evidence>
<evidence type="ECO:0000256" key="6">
    <source>
        <dbReference type="ARBA" id="ARBA00022737"/>
    </source>
</evidence>
<evidence type="ECO:0000256" key="1">
    <source>
        <dbReference type="ARBA" id="ARBA00004479"/>
    </source>
</evidence>
<dbReference type="PANTHER" id="PTHR48056">
    <property type="entry name" value="LRR RECEPTOR-LIKE SERINE/THREONINE-PROTEIN KINASE-RELATED"/>
    <property type="match status" value="1"/>
</dbReference>
<evidence type="ECO:0000256" key="3">
    <source>
        <dbReference type="ARBA" id="ARBA00022679"/>
    </source>
</evidence>
<keyword evidence="5 14" id="KW-0732">Signal</keyword>
<dbReference type="FunFam" id="3.80.10.10:FF:000095">
    <property type="entry name" value="LRR receptor-like serine/threonine-protein kinase GSO1"/>
    <property type="match status" value="1"/>
</dbReference>
<comment type="subcellular location">
    <subcellularLocation>
        <location evidence="1">Membrane</location>
        <topology evidence="1">Single-pass type I membrane protein</topology>
    </subcellularLocation>
</comment>
<keyword evidence="9 13" id="KW-1133">Transmembrane helix</keyword>
<dbReference type="SUPFAM" id="SSF56112">
    <property type="entry name" value="Protein kinase-like (PK-like)"/>
    <property type="match status" value="1"/>
</dbReference>
<dbReference type="OMA" id="NPCRWDG"/>
<dbReference type="GO" id="GO:0016020">
    <property type="term" value="C:membrane"/>
    <property type="evidence" value="ECO:0007669"/>
    <property type="project" value="UniProtKB-SubCell"/>
</dbReference>
<evidence type="ECO:0000256" key="8">
    <source>
        <dbReference type="ARBA" id="ARBA00022840"/>
    </source>
</evidence>
<keyword evidence="12" id="KW-0325">Glycoprotein</keyword>
<dbReference type="AlphaFoldDB" id="A0A0A0K9C5"/>
<dbReference type="EMBL" id="CM002928">
    <property type="protein sequence ID" value="KGN44416.1"/>
    <property type="molecule type" value="Genomic_DNA"/>
</dbReference>
<dbReference type="InterPro" id="IPR050647">
    <property type="entry name" value="Plant_LRR-RLKs"/>
</dbReference>
<reference evidence="16 17" key="2">
    <citation type="journal article" date="2009" name="PLoS ONE">
        <title>An integrated genetic and cytogenetic map of the cucumber genome.</title>
        <authorList>
            <person name="Ren Y."/>
            <person name="Zhang Z."/>
            <person name="Liu J."/>
            <person name="Staub J.E."/>
            <person name="Han Y."/>
            <person name="Cheng Z."/>
            <person name="Li X."/>
            <person name="Lu J."/>
            <person name="Miao H."/>
            <person name="Kang H."/>
            <person name="Xie B."/>
            <person name="Gu X."/>
            <person name="Wang X."/>
            <person name="Du Y."/>
            <person name="Jin W."/>
            <person name="Huang S."/>
        </authorList>
    </citation>
    <scope>NUCLEOTIDE SEQUENCE [LARGE SCALE GENOMIC DNA]</scope>
    <source>
        <strain evidence="17">cv. 9930</strain>
    </source>
</reference>
<dbReference type="FunFam" id="3.30.200.20:FF:000454">
    <property type="entry name" value="Leucine-rich repeat receptor-like tyrosine-protein kinase PXC3"/>
    <property type="match status" value="1"/>
</dbReference>
<dbReference type="InterPro" id="IPR032675">
    <property type="entry name" value="LRR_dom_sf"/>
</dbReference>
<dbReference type="InterPro" id="IPR003591">
    <property type="entry name" value="Leu-rich_rpt_typical-subtyp"/>
</dbReference>
<dbReference type="InterPro" id="IPR001245">
    <property type="entry name" value="Ser-Thr/Tyr_kinase_cat_dom"/>
</dbReference>
<dbReference type="PROSITE" id="PS51450">
    <property type="entry name" value="LRR"/>
    <property type="match status" value="1"/>
</dbReference>
<dbReference type="SMART" id="SM00369">
    <property type="entry name" value="LRR_TYP"/>
    <property type="match status" value="7"/>
</dbReference>
<organism evidence="16 17">
    <name type="scientific">Cucumis sativus</name>
    <name type="common">Cucumber</name>
    <dbReference type="NCBI Taxonomy" id="3659"/>
    <lineage>
        <taxon>Eukaryota</taxon>
        <taxon>Viridiplantae</taxon>
        <taxon>Streptophyta</taxon>
        <taxon>Embryophyta</taxon>
        <taxon>Tracheophyta</taxon>
        <taxon>Spermatophyta</taxon>
        <taxon>Magnoliopsida</taxon>
        <taxon>eudicotyledons</taxon>
        <taxon>Gunneridae</taxon>
        <taxon>Pentapetalae</taxon>
        <taxon>rosids</taxon>
        <taxon>fabids</taxon>
        <taxon>Cucurbitales</taxon>
        <taxon>Cucurbitaceae</taxon>
        <taxon>Benincaseae</taxon>
        <taxon>Cucumis</taxon>
    </lineage>
</organism>
<evidence type="ECO:0000256" key="2">
    <source>
        <dbReference type="ARBA" id="ARBA00022614"/>
    </source>
</evidence>
<evidence type="ECO:0000256" key="4">
    <source>
        <dbReference type="ARBA" id="ARBA00022692"/>
    </source>
</evidence>
<dbReference type="PANTHER" id="PTHR48056:SF17">
    <property type="entry name" value="LEUCINE-RICH REPEAT RECEPTOR PROTEIN KINASE EMS1"/>
    <property type="match status" value="1"/>
</dbReference>
<keyword evidence="2" id="KW-0433">Leucine-rich repeat</keyword>
<evidence type="ECO:0000256" key="14">
    <source>
        <dbReference type="SAM" id="SignalP"/>
    </source>
</evidence>
<dbReference type="Gramene" id="KGN44416">
    <property type="protein sequence ID" value="KGN44416"/>
    <property type="gene ID" value="Csa_7G284420"/>
</dbReference>
<dbReference type="OrthoDB" id="4062651at2759"/>
<dbReference type="SUPFAM" id="SSF52047">
    <property type="entry name" value="RNI-like"/>
    <property type="match status" value="1"/>
</dbReference>
<keyword evidence="4 13" id="KW-0812">Transmembrane</keyword>
<evidence type="ECO:0000256" key="7">
    <source>
        <dbReference type="ARBA" id="ARBA00022741"/>
    </source>
</evidence>
<dbReference type="Gene3D" id="3.30.200.20">
    <property type="entry name" value="Phosphorylase Kinase, domain 1"/>
    <property type="match status" value="1"/>
</dbReference>
<keyword evidence="3" id="KW-0808">Transferase</keyword>
<dbReference type="InterPro" id="IPR011009">
    <property type="entry name" value="Kinase-like_dom_sf"/>
</dbReference>
<sequence length="949" mass="104373">MRRLVQILYTLFSFFFISNFPIVKSELSTTQYATMVELSRLLGFWGVNKEPNPCLWKWIGCNSDNSSVTQILLSGSSLSSDNFLPVVCQIDTLLELDVSQNKLNRIPEQFIKDCGGISGLSKLNFSNNGLDGSLPRFVGFKRLEILDLSINFMNGTVGLQLDELVNLKCLNLSSNSFSGPVPTKIGKNNSLEQLQLSKNKFQGTISEVITNYTNLTFIDLSANDLSGSLPLQIGRLSKLEFLILSANDFHGEIPESVSRISSLVRLAAHQNSFTGNIPNGITNYVKNLDLSYNNMTGSIPVGLLSKPQLETVDLSQNKLVGPIPGDFSSSSNLVRLRLGSNMLDGTIPKTFGNLQKLMYMELDNNKLTGVIPDELGACKSLLLLNLAHNNLWGRLPTQFGHLQGLQALILESNNLSGEFPLEIMQLKNLTVLNIGWNSLNGSIPSSISVLQKLVKMNLQGNYFSGVIPDTIGSMSSLLELQLGRNQLASPIPKMPENLDIALNLSNNHFEGLIPNSFRGLIKLVVLDLSNNRFSGKIPSFLVQLLSLTELNLSNNQLSGVIPPFRNWVSLGIKGNPNLINESTFDTPSFEKKVKPRKPIVVSIIVVVVAFFISSALVFFIIFMWRRNWKGNTNESQVEDAPMTTVIQGKLLSLSVIHRSNIDFAEAMKAVSEPSNISVKTRFSAYYKVVMPCESIYFVKKLKWSDKICQPESHDKFGKQLEVLGRLSNSNIMTPLAYALTTESAYLFFEYAPKGTLFDVLHGCPGNILDWSARYSIAIGAAQGLTFLHGCASGPVLLLDLSSKSIFLKSLKEPQIGDIELCKVIDPLKSTGSVSMVAGSVGYIPPEYAYTMKVSSAGNVYSFGVVLLELLSGKTAVSEGAELAKTVLSYHSKQHQKWELQILDNSISKTSSYVQSQMGAVLKVAVSCVSPSPEDRPKMKTVLRMLLNAR</sequence>
<dbReference type="SUPFAM" id="SSF52058">
    <property type="entry name" value="L domain-like"/>
    <property type="match status" value="1"/>
</dbReference>
<reference evidence="16 17" key="4">
    <citation type="journal article" date="2011" name="BMC Genomics">
        <title>RNA-Seq improves annotation of protein-coding genes in the cucumber genome.</title>
        <authorList>
            <person name="Li Z."/>
            <person name="Zhang Z."/>
            <person name="Yan P."/>
            <person name="Huang S."/>
            <person name="Fei Z."/>
            <person name="Lin K."/>
        </authorList>
    </citation>
    <scope>NUCLEOTIDE SEQUENCE [LARGE SCALE GENOMIC DNA]</scope>
    <source>
        <strain evidence="17">cv. 9930</strain>
    </source>
</reference>
<name>A0A0A0K9C5_CUCSA</name>
<dbReference type="InterPro" id="IPR000719">
    <property type="entry name" value="Prot_kinase_dom"/>
</dbReference>
<dbReference type="FunFam" id="3.80.10.10:FF:000512">
    <property type="entry name" value="Leucine-rich repeat receptor-like serine/threonine-protein kinase BAM3"/>
    <property type="match status" value="1"/>
</dbReference>
<dbReference type="Proteomes" id="UP000029981">
    <property type="component" value="Chromosome 7"/>
</dbReference>
<dbReference type="KEGG" id="csv:101215630"/>
<evidence type="ECO:0000259" key="15">
    <source>
        <dbReference type="PROSITE" id="PS50011"/>
    </source>
</evidence>
<dbReference type="PROSITE" id="PS50011">
    <property type="entry name" value="PROTEIN_KINASE_DOM"/>
    <property type="match status" value="1"/>
</dbReference>
<feature type="transmembrane region" description="Helical" evidence="13">
    <location>
        <begin position="599"/>
        <end position="624"/>
    </location>
</feature>
<dbReference type="FunFam" id="1.10.510.10:FF:000388">
    <property type="entry name" value="Leucine-rich repeat receptor-like tyrosine-protein kinase PXC3"/>
    <property type="match status" value="1"/>
</dbReference>
<reference evidence="16 17" key="1">
    <citation type="journal article" date="2009" name="Nat. Genet.">
        <title>The genome of the cucumber, Cucumis sativus L.</title>
        <authorList>
            <person name="Huang S."/>
            <person name="Li R."/>
            <person name="Zhang Z."/>
            <person name="Li L."/>
            <person name="Gu X."/>
            <person name="Fan W."/>
            <person name="Lucas W.J."/>
            <person name="Wang X."/>
            <person name="Xie B."/>
            <person name="Ni P."/>
            <person name="Ren Y."/>
            <person name="Zhu H."/>
            <person name="Li J."/>
            <person name="Lin K."/>
            <person name="Jin W."/>
            <person name="Fei Z."/>
            <person name="Li G."/>
            <person name="Staub J."/>
            <person name="Kilian A."/>
            <person name="van der Vossen E.A."/>
            <person name="Wu Y."/>
            <person name="Guo J."/>
            <person name="He J."/>
            <person name="Jia Z."/>
            <person name="Ren Y."/>
            <person name="Tian G."/>
            <person name="Lu Y."/>
            <person name="Ruan J."/>
            <person name="Qian W."/>
            <person name="Wang M."/>
            <person name="Huang Q."/>
            <person name="Li B."/>
            <person name="Xuan Z."/>
            <person name="Cao J."/>
            <person name="Asan"/>
            <person name="Wu Z."/>
            <person name="Zhang J."/>
            <person name="Cai Q."/>
            <person name="Bai Y."/>
            <person name="Zhao B."/>
            <person name="Han Y."/>
            <person name="Li Y."/>
            <person name="Li X."/>
            <person name="Wang S."/>
            <person name="Shi Q."/>
            <person name="Liu S."/>
            <person name="Cho W.K."/>
            <person name="Kim J.Y."/>
            <person name="Xu Y."/>
            <person name="Heller-Uszynska K."/>
            <person name="Miao H."/>
            <person name="Cheng Z."/>
            <person name="Zhang S."/>
            <person name="Wu J."/>
            <person name="Yang Y."/>
            <person name="Kang H."/>
            <person name="Li M."/>
            <person name="Liang H."/>
            <person name="Ren X."/>
            <person name="Shi Z."/>
            <person name="Wen M."/>
            <person name="Jian M."/>
            <person name="Yang H."/>
            <person name="Zhang G."/>
            <person name="Yang Z."/>
            <person name="Chen R."/>
            <person name="Liu S."/>
            <person name="Li J."/>
            <person name="Ma L."/>
            <person name="Liu H."/>
            <person name="Zhou Y."/>
            <person name="Zhao J."/>
            <person name="Fang X."/>
            <person name="Li G."/>
            <person name="Fang L."/>
            <person name="Li Y."/>
            <person name="Liu D."/>
            <person name="Zheng H."/>
            <person name="Zhang Y."/>
            <person name="Qin N."/>
            <person name="Li Z."/>
            <person name="Yang G."/>
            <person name="Yang S."/>
            <person name="Bolund L."/>
            <person name="Kristiansen K."/>
            <person name="Zheng H."/>
            <person name="Li S."/>
            <person name="Zhang X."/>
            <person name="Yang H."/>
            <person name="Wang J."/>
            <person name="Sun R."/>
            <person name="Zhang B."/>
            <person name="Jiang S."/>
            <person name="Wang J."/>
            <person name="Du Y."/>
            <person name="Li S."/>
        </authorList>
    </citation>
    <scope>NUCLEOTIDE SEQUENCE [LARGE SCALE GENOMIC DNA]</scope>
    <source>
        <strain evidence="17">cv. 9930</strain>
    </source>
</reference>
<protein>
    <recommendedName>
        <fullName evidence="15">Protein kinase domain-containing protein</fullName>
    </recommendedName>
</protein>
<dbReference type="Pfam" id="PF07714">
    <property type="entry name" value="PK_Tyr_Ser-Thr"/>
    <property type="match status" value="1"/>
</dbReference>
<dbReference type="InterPro" id="IPR001611">
    <property type="entry name" value="Leu-rich_rpt"/>
</dbReference>
<evidence type="ECO:0000313" key="16">
    <source>
        <dbReference type="EMBL" id="KGN44416.1"/>
    </source>
</evidence>
<dbReference type="GO" id="GO:0005524">
    <property type="term" value="F:ATP binding"/>
    <property type="evidence" value="ECO:0007669"/>
    <property type="project" value="UniProtKB-KW"/>
</dbReference>
<dbReference type="GO" id="GO:0004672">
    <property type="term" value="F:protein kinase activity"/>
    <property type="evidence" value="ECO:0007669"/>
    <property type="project" value="InterPro"/>
</dbReference>
<dbReference type="Gene3D" id="1.10.510.10">
    <property type="entry name" value="Transferase(Phosphotransferase) domain 1"/>
    <property type="match status" value="1"/>
</dbReference>
<gene>
    <name evidence="16" type="ORF">Csa_7G284420</name>
</gene>
<evidence type="ECO:0000313" key="17">
    <source>
        <dbReference type="Proteomes" id="UP000029981"/>
    </source>
</evidence>
<keyword evidence="8" id="KW-0067">ATP-binding</keyword>